<gene>
    <name evidence="1" type="ORF">PPL_12049</name>
</gene>
<dbReference type="RefSeq" id="XP_020429575.1">
    <property type="nucleotide sequence ID" value="XM_020582794.1"/>
</dbReference>
<dbReference type="Proteomes" id="UP000001396">
    <property type="component" value="Unassembled WGS sequence"/>
</dbReference>
<keyword evidence="2" id="KW-1185">Reference proteome</keyword>
<dbReference type="AlphaFoldDB" id="D3BLJ6"/>
<dbReference type="EMBL" id="ADBJ01000042">
    <property type="protein sequence ID" value="EFA77447.1"/>
    <property type="molecule type" value="Genomic_DNA"/>
</dbReference>
<accession>D3BLJ6</accession>
<dbReference type="InParanoid" id="D3BLJ6"/>
<reference evidence="1 2" key="1">
    <citation type="journal article" date="2011" name="Genome Res.">
        <title>Phylogeny-wide analysis of social amoeba genomes highlights ancient origins for complex intercellular communication.</title>
        <authorList>
            <person name="Heidel A.J."/>
            <person name="Lawal H.M."/>
            <person name="Felder M."/>
            <person name="Schilde C."/>
            <person name="Helps N.R."/>
            <person name="Tunggal B."/>
            <person name="Rivero F."/>
            <person name="John U."/>
            <person name="Schleicher M."/>
            <person name="Eichinger L."/>
            <person name="Platzer M."/>
            <person name="Noegel A.A."/>
            <person name="Schaap P."/>
            <person name="Gloeckner G."/>
        </authorList>
    </citation>
    <scope>NUCLEOTIDE SEQUENCE [LARGE SCALE GENOMIC DNA]</scope>
    <source>
        <strain evidence="2">ATCC 26659 / Pp 5 / PN500</strain>
    </source>
</reference>
<dbReference type="GeneID" id="31367516"/>
<evidence type="ECO:0000313" key="1">
    <source>
        <dbReference type="EMBL" id="EFA77447.1"/>
    </source>
</evidence>
<protein>
    <submittedName>
        <fullName evidence="1">Uncharacterized protein</fullName>
    </submittedName>
</protein>
<comment type="caution">
    <text evidence="1">The sequence shown here is derived from an EMBL/GenBank/DDBJ whole genome shotgun (WGS) entry which is preliminary data.</text>
</comment>
<sequence length="87" mass="10453">MFCDTDKQREFSYNQYPQIYKNDGWSTSKQYSSEKLYNQTLQSIVNQSINQSTIYKTLFIQIQHFKSNLYFALIQLLNSSHDYMQNT</sequence>
<evidence type="ECO:0000313" key="2">
    <source>
        <dbReference type="Proteomes" id="UP000001396"/>
    </source>
</evidence>
<name>D3BLJ6_HETP5</name>
<organism evidence="1 2">
    <name type="scientific">Heterostelium pallidum (strain ATCC 26659 / Pp 5 / PN500)</name>
    <name type="common">Cellular slime mold</name>
    <name type="synonym">Polysphondylium pallidum</name>
    <dbReference type="NCBI Taxonomy" id="670386"/>
    <lineage>
        <taxon>Eukaryota</taxon>
        <taxon>Amoebozoa</taxon>
        <taxon>Evosea</taxon>
        <taxon>Eumycetozoa</taxon>
        <taxon>Dictyostelia</taxon>
        <taxon>Acytosteliales</taxon>
        <taxon>Acytosteliaceae</taxon>
        <taxon>Heterostelium</taxon>
    </lineage>
</organism>
<proteinExistence type="predicted"/>